<organism evidence="2 3">
    <name type="scientific">Hydnum rufescens UP504</name>
    <dbReference type="NCBI Taxonomy" id="1448309"/>
    <lineage>
        <taxon>Eukaryota</taxon>
        <taxon>Fungi</taxon>
        <taxon>Dikarya</taxon>
        <taxon>Basidiomycota</taxon>
        <taxon>Agaricomycotina</taxon>
        <taxon>Agaricomycetes</taxon>
        <taxon>Cantharellales</taxon>
        <taxon>Hydnaceae</taxon>
        <taxon>Hydnum</taxon>
    </lineage>
</organism>
<dbReference type="AlphaFoldDB" id="A0A9P6ADP3"/>
<evidence type="ECO:0000313" key="2">
    <source>
        <dbReference type="EMBL" id="KAF9503445.1"/>
    </source>
</evidence>
<proteinExistence type="predicted"/>
<comment type="caution">
    <text evidence="2">The sequence shown here is derived from an EMBL/GenBank/DDBJ whole genome shotgun (WGS) entry which is preliminary data.</text>
</comment>
<evidence type="ECO:0000313" key="3">
    <source>
        <dbReference type="Proteomes" id="UP000886523"/>
    </source>
</evidence>
<keyword evidence="3" id="KW-1185">Reference proteome</keyword>
<feature type="region of interest" description="Disordered" evidence="1">
    <location>
        <begin position="164"/>
        <end position="194"/>
    </location>
</feature>
<reference evidence="2" key="1">
    <citation type="journal article" date="2020" name="Nat. Commun.">
        <title>Large-scale genome sequencing of mycorrhizal fungi provides insights into the early evolution of symbiotic traits.</title>
        <authorList>
            <person name="Miyauchi S."/>
            <person name="Kiss E."/>
            <person name="Kuo A."/>
            <person name="Drula E."/>
            <person name="Kohler A."/>
            <person name="Sanchez-Garcia M."/>
            <person name="Morin E."/>
            <person name="Andreopoulos B."/>
            <person name="Barry K.W."/>
            <person name="Bonito G."/>
            <person name="Buee M."/>
            <person name="Carver A."/>
            <person name="Chen C."/>
            <person name="Cichocki N."/>
            <person name="Clum A."/>
            <person name="Culley D."/>
            <person name="Crous P.W."/>
            <person name="Fauchery L."/>
            <person name="Girlanda M."/>
            <person name="Hayes R.D."/>
            <person name="Keri Z."/>
            <person name="LaButti K."/>
            <person name="Lipzen A."/>
            <person name="Lombard V."/>
            <person name="Magnuson J."/>
            <person name="Maillard F."/>
            <person name="Murat C."/>
            <person name="Nolan M."/>
            <person name="Ohm R.A."/>
            <person name="Pangilinan J."/>
            <person name="Pereira M.F."/>
            <person name="Perotto S."/>
            <person name="Peter M."/>
            <person name="Pfister S."/>
            <person name="Riley R."/>
            <person name="Sitrit Y."/>
            <person name="Stielow J.B."/>
            <person name="Szollosi G."/>
            <person name="Zifcakova L."/>
            <person name="Stursova M."/>
            <person name="Spatafora J.W."/>
            <person name="Tedersoo L."/>
            <person name="Vaario L.M."/>
            <person name="Yamada A."/>
            <person name="Yan M."/>
            <person name="Wang P."/>
            <person name="Xu J."/>
            <person name="Bruns T."/>
            <person name="Baldrian P."/>
            <person name="Vilgalys R."/>
            <person name="Dunand C."/>
            <person name="Henrissat B."/>
            <person name="Grigoriev I.V."/>
            <person name="Hibbett D."/>
            <person name="Nagy L.G."/>
            <person name="Martin F.M."/>
        </authorList>
    </citation>
    <scope>NUCLEOTIDE SEQUENCE</scope>
    <source>
        <strain evidence="2">UP504</strain>
    </source>
</reference>
<gene>
    <name evidence="2" type="ORF">BS47DRAFT_1369533</name>
</gene>
<sequence>MPTHIPRNNTLHYILKSMPQMKTPWMQTQIMKASYALNPQEILLTNKELTSQCKASSHHTTLNAQTENPLLPEFLLVNWPVSKPNNTCINNMVQSGKWEMNPLQLFTEDGKDIVPPLHYETLLLGSITQIAFILKYSQVKTPNGFKTTFSIIIPEIIVLKKPHPSHAASPQTPSKKWSLPWAPSFLPKKKDRNM</sequence>
<name>A0A9P6ADP3_9AGAM</name>
<evidence type="ECO:0000256" key="1">
    <source>
        <dbReference type="SAM" id="MobiDB-lite"/>
    </source>
</evidence>
<accession>A0A9P6ADP3</accession>
<dbReference type="Proteomes" id="UP000886523">
    <property type="component" value="Unassembled WGS sequence"/>
</dbReference>
<dbReference type="EMBL" id="MU129357">
    <property type="protein sequence ID" value="KAF9503445.1"/>
    <property type="molecule type" value="Genomic_DNA"/>
</dbReference>
<protein>
    <submittedName>
        <fullName evidence="2">Uncharacterized protein</fullName>
    </submittedName>
</protein>